<feature type="transmembrane region" description="Helical" evidence="6">
    <location>
        <begin position="63"/>
        <end position="85"/>
    </location>
</feature>
<dbReference type="GO" id="GO:0016020">
    <property type="term" value="C:membrane"/>
    <property type="evidence" value="ECO:0007669"/>
    <property type="project" value="UniProtKB-SubCell"/>
</dbReference>
<accession>A0A430G7I6</accession>
<feature type="transmembrane region" description="Helical" evidence="6">
    <location>
        <begin position="243"/>
        <end position="262"/>
    </location>
</feature>
<dbReference type="InterPro" id="IPR044770">
    <property type="entry name" value="MFS_spinster-like"/>
</dbReference>
<comment type="subcellular location">
    <subcellularLocation>
        <location evidence="1">Membrane</location>
        <topology evidence="1">Multi-pass membrane protein</topology>
    </subcellularLocation>
</comment>
<dbReference type="Proteomes" id="UP000287746">
    <property type="component" value="Unassembled WGS sequence"/>
</dbReference>
<feature type="transmembrane region" description="Helical" evidence="6">
    <location>
        <begin position="193"/>
        <end position="214"/>
    </location>
</feature>
<keyword evidence="4 6" id="KW-1133">Transmembrane helix</keyword>
<evidence type="ECO:0000259" key="7">
    <source>
        <dbReference type="PROSITE" id="PS50850"/>
    </source>
</evidence>
<evidence type="ECO:0000256" key="3">
    <source>
        <dbReference type="ARBA" id="ARBA00022692"/>
    </source>
</evidence>
<reference evidence="9" key="1">
    <citation type="submission" date="2018-07" db="EMBL/GenBank/DDBJ databases">
        <title>Genomic and Epidemiologic Investigation of an Indolent Hospital Outbreak.</title>
        <authorList>
            <person name="Johnson R.C."/>
            <person name="Deming C."/>
            <person name="Conlan S."/>
            <person name="Zellmer C.J."/>
            <person name="Michelin A.V."/>
            <person name="Lee-Lin S.-Q."/>
            <person name="Thomas P.J."/>
            <person name="Park M."/>
            <person name="Weingarten R.A."/>
            <person name="Less J."/>
            <person name="Dekker J.P."/>
            <person name="Frank K.M."/>
            <person name="Musser K.A."/>
            <person name="Mcquiston J.R."/>
            <person name="Henderson D.K."/>
            <person name="Lau A.F."/>
            <person name="Palmore T.N."/>
            <person name="Segre J.A."/>
        </authorList>
    </citation>
    <scope>NUCLEOTIDE SEQUENCE [LARGE SCALE GENOMIC DNA]</scope>
    <source>
        <strain evidence="9">SK-CDC1_0717</strain>
    </source>
</reference>
<dbReference type="Gene3D" id="1.20.1250.20">
    <property type="entry name" value="MFS general substrate transporter like domains"/>
    <property type="match status" value="2"/>
</dbReference>
<feature type="transmembrane region" description="Helical" evidence="6">
    <location>
        <begin position="340"/>
        <end position="365"/>
    </location>
</feature>
<keyword evidence="3 6" id="KW-0812">Transmembrane</keyword>
<keyword evidence="5 6" id="KW-0472">Membrane</keyword>
<keyword evidence="2" id="KW-0813">Transport</keyword>
<feature type="transmembrane region" description="Helical" evidence="6">
    <location>
        <begin position="282"/>
        <end position="303"/>
    </location>
</feature>
<feature type="transmembrane region" description="Helical" evidence="6">
    <location>
        <begin position="92"/>
        <end position="111"/>
    </location>
</feature>
<evidence type="ECO:0000256" key="4">
    <source>
        <dbReference type="ARBA" id="ARBA00022989"/>
    </source>
</evidence>
<evidence type="ECO:0000313" key="8">
    <source>
        <dbReference type="EMBL" id="RSY89461.1"/>
    </source>
</evidence>
<evidence type="ECO:0000256" key="5">
    <source>
        <dbReference type="ARBA" id="ARBA00023136"/>
    </source>
</evidence>
<gene>
    <name evidence="8" type="ORF">DAH66_02010</name>
</gene>
<feature type="transmembrane region" description="Helical" evidence="6">
    <location>
        <begin position="411"/>
        <end position="430"/>
    </location>
</feature>
<dbReference type="SUPFAM" id="SSF103473">
    <property type="entry name" value="MFS general substrate transporter"/>
    <property type="match status" value="1"/>
</dbReference>
<dbReference type="InterPro" id="IPR020846">
    <property type="entry name" value="MFS_dom"/>
</dbReference>
<feature type="transmembrane region" description="Helical" evidence="6">
    <location>
        <begin position="21"/>
        <end position="38"/>
    </location>
</feature>
<dbReference type="PROSITE" id="PS50850">
    <property type="entry name" value="MFS"/>
    <property type="match status" value="1"/>
</dbReference>
<evidence type="ECO:0000256" key="2">
    <source>
        <dbReference type="ARBA" id="ARBA00022448"/>
    </source>
</evidence>
<name>A0A430G7I6_9SPHN</name>
<sequence>MRTVDTVGAETDVPSAVSPRIAWFSVTILLLVAIMSYLDRQIISLMVEPIKASLGVSDFEIGLLQGVAFGLFYAVFGLPIGWLVDRYSRRKIIYFGMTLWSLAAGACGLASTYTHLLLARFGVGVGEASLSPAAYSMIADLFPPRRLALALGVFATGSSIGGALAYMAGGALIAKFEAMGAMALPGVGVLEPWQLVFLVTGLPGVGIAALMFLVPEPVRRHRKLDLDAPDRGVMHFLLANRRYFICHFLGFGLVAVMAYGTAAWAPAMLMRRYGLGVAEVGIILGTVGALSGIPGFIFGGWFVDRWFARGQRDAHLRYFVYACLIGVAMAIIAFQLADGILWLFIPAYALLHFLQPFTGPAVAHLQIVTPNEYRGRISALFVLVFNLMGMCLGPPSVAFITTFVLHDPMQVHWSLTIMYVVVGLCAAALFRLALAPARRAAEAVA</sequence>
<dbReference type="CDD" id="cd17328">
    <property type="entry name" value="MFS_spinster_like"/>
    <property type="match status" value="1"/>
</dbReference>
<protein>
    <submittedName>
        <fullName evidence="8">MFS transporter</fullName>
    </submittedName>
</protein>
<dbReference type="GO" id="GO:0022857">
    <property type="term" value="F:transmembrane transporter activity"/>
    <property type="evidence" value="ECO:0007669"/>
    <property type="project" value="InterPro"/>
</dbReference>
<evidence type="ECO:0000256" key="1">
    <source>
        <dbReference type="ARBA" id="ARBA00004141"/>
    </source>
</evidence>
<feature type="domain" description="Major facilitator superfamily (MFS) profile" evidence="7">
    <location>
        <begin position="25"/>
        <end position="439"/>
    </location>
</feature>
<dbReference type="Pfam" id="PF07690">
    <property type="entry name" value="MFS_1"/>
    <property type="match status" value="1"/>
</dbReference>
<organism evidence="8 9">
    <name type="scientific">Sphingomonas koreensis</name>
    <dbReference type="NCBI Taxonomy" id="93064"/>
    <lineage>
        <taxon>Bacteria</taxon>
        <taxon>Pseudomonadati</taxon>
        <taxon>Pseudomonadota</taxon>
        <taxon>Alphaproteobacteria</taxon>
        <taxon>Sphingomonadales</taxon>
        <taxon>Sphingomonadaceae</taxon>
        <taxon>Sphingomonas</taxon>
    </lineage>
</organism>
<evidence type="ECO:0000256" key="6">
    <source>
        <dbReference type="SAM" id="Phobius"/>
    </source>
</evidence>
<dbReference type="InterPro" id="IPR011701">
    <property type="entry name" value="MFS"/>
</dbReference>
<dbReference type="PANTHER" id="PTHR23505:SF79">
    <property type="entry name" value="PROTEIN SPINSTER"/>
    <property type="match status" value="1"/>
</dbReference>
<proteinExistence type="predicted"/>
<feature type="transmembrane region" description="Helical" evidence="6">
    <location>
        <begin position="315"/>
        <end position="334"/>
    </location>
</feature>
<dbReference type="InterPro" id="IPR036259">
    <property type="entry name" value="MFS_trans_sf"/>
</dbReference>
<dbReference type="PANTHER" id="PTHR23505">
    <property type="entry name" value="SPINSTER"/>
    <property type="match status" value="1"/>
</dbReference>
<feature type="transmembrane region" description="Helical" evidence="6">
    <location>
        <begin position="147"/>
        <end position="173"/>
    </location>
</feature>
<dbReference type="RefSeq" id="WP_126003389.1">
    <property type="nucleotide sequence ID" value="NZ_QQYZ01000002.1"/>
</dbReference>
<evidence type="ECO:0000313" key="9">
    <source>
        <dbReference type="Proteomes" id="UP000287746"/>
    </source>
</evidence>
<dbReference type="EMBL" id="QQYZ01000002">
    <property type="protein sequence ID" value="RSY89461.1"/>
    <property type="molecule type" value="Genomic_DNA"/>
</dbReference>
<comment type="caution">
    <text evidence="8">The sequence shown here is derived from an EMBL/GenBank/DDBJ whole genome shotgun (WGS) entry which is preliminary data.</text>
</comment>
<feature type="transmembrane region" description="Helical" evidence="6">
    <location>
        <begin position="117"/>
        <end position="135"/>
    </location>
</feature>
<dbReference type="AlphaFoldDB" id="A0A430G7I6"/>
<feature type="transmembrane region" description="Helical" evidence="6">
    <location>
        <begin position="377"/>
        <end position="405"/>
    </location>
</feature>